<name>A0ACC1M7M4_9FUNG</name>
<reference evidence="1" key="1">
    <citation type="submission" date="2022-07" db="EMBL/GenBank/DDBJ databases">
        <title>Phylogenomic reconstructions and comparative analyses of Kickxellomycotina fungi.</title>
        <authorList>
            <person name="Reynolds N.K."/>
            <person name="Stajich J.E."/>
            <person name="Barry K."/>
            <person name="Grigoriev I.V."/>
            <person name="Crous P."/>
            <person name="Smith M.E."/>
        </authorList>
    </citation>
    <scope>NUCLEOTIDE SEQUENCE</scope>
    <source>
        <strain evidence="1">CBS 190363</strain>
    </source>
</reference>
<sequence>MSSNAEGEVGSHRLSSHSALSDSQIESMSRQHCFAASAVTPVDAAGIRVLLVPVGPVREGRILHWANAIARFSRIPITDVLPHIDPGLASSYDAGARAGLAAVEGALRFRFSTSGTEEHEHLEGLQAYRQVLGVIGIVDCEMCDDVQAAYDEEFARVLARHTTAVAYRCLAFDPRPDQLDDVSGVTVIPNAGGSLLFYLQTLLSDFAGTMVTALSLMAGSIEGQVGLESPDQPQFSPQSRTAASNSAVAERREISPTGLVFAEGRSDRYSMSENNVIARHSLVSGARRQSMPITPGSSPTVSANSPSGNSSGRGRHGGEMDREDIDPQLSQMEQPMQSPVAQGRRPRKNSQLAGEIDGSASAGRLKKLQGDLYLMSGRLTEAFVAYSASINASRKYSDYLWQAVALEGYCTALLQLCERPGERRLVGSYLASVPKTTLDEGAMDLDSLEGGYAKAAAAAKASAMRGTTEGTVELAGMLSQIGVMFGQVPLLYEKCYSFAPLLHAEACIREALVLHTTREAYLHDAELALEALLQTSGLSSRRTSDIPQTTRDVVANTRNIPLRSAINDWLQRGWASSFAALTLTDQLEMSSEISSLFGDIGYTRKSVFFLRQFLLLAVPILLRTSTAQQHQQEGERPSAPAHPHPRGGSSVASSPMRSSMMSSRSELLAAPSAFADGSSAFAAVSAAAAAASSNSQALHSLHTPMMQSPAGTPSHLRTTFDVYGAGDSPAVSREWFTNAKVNLRQSVIACLDALVFTFETGSLQHSRAPGGRFNHGWLHLQADIMRECLAIAEALPSYPHAIAAAFRLVGCLNSLSTIVSEAQRRSLLSEQHMLRNYLQRTVLLFHQRYHFDPIHVDAHLLPEPLCAAVPRVVGRDALVLGGALDSLLVGIQLCTFPGDSTPVFVGQPPVVTVAESSARSLFLHNPSAAQVKGEVPPPSVVHEKTYVVATLHNPLPFALQLTDISLVGKIIALSEDTAGGAQSLLSVADGRLQTSGASCTMPANGQGRVLLEMTPGLAGKLQIAGIRATVLQHLSVVCLLSEEDEAKASQRLKEGPLQQRLAAERSSLLGLSSLASDSTVRLTTMNAGCSLTTSVVPALPSLSVVCCSPVFEDKLDLFEGEYRVVTLTIVNSSSHAAADKLDVLFEPLVGKAERELRTDSRLCDLTNAAFSYLNDPALPFRIEPGGDIRLQVRVAGLCGLSGGEVVVRYGSSCVSEWSRELRWPLPVSVSRLLVPAHGPADGGFGAKYLGLAPYIARSLSTADDSSRARARATAGKDLHAALEDALAAAKSSESSQKSTLSENAQDLFCLVEVDIENVSSSDVQLQVEVDLSFEESANSAALYSGHSRSLQCVKQLSTCLPGRGSVSRIAVPLPRVQLSSQILCAPIPGAEADGGPDGAVFYPWRTSLSGAHTAKDDDGETSWISGANVGKGGPSARQFVVSKSAQLSERDMSTHRAAFWYQYEVASRVRISWTSIQTGRCGHIDPRVLLCLDERSLSVIQPARLSVNALVCGQPATYLGNRLLQARCDTRQSTTIGFVLTNRSSRDIAVCIDVRLQQACGDYLENELGDERKSAASSSDVDTSFVPALLASVAAADAAGCGDFSGDELGSGHFGFRFAPGKGHNPAANRESVPLGDGACQLRSMLAKGVIFDSVNQRRLPEIAPGAAYHLDLPLYALHSGTFEFSYAIYEADATAKTCTAALAQGTLVINSNTASQS</sequence>
<keyword evidence="2" id="KW-1185">Reference proteome</keyword>
<accession>A0ACC1M7M4</accession>
<gene>
    <name evidence="1" type="ORF">IWW38_001586</name>
</gene>
<protein>
    <submittedName>
        <fullName evidence="1">Uncharacterized protein</fullName>
    </submittedName>
</protein>
<comment type="caution">
    <text evidence="1">The sequence shown here is derived from an EMBL/GenBank/DDBJ whole genome shotgun (WGS) entry which is preliminary data.</text>
</comment>
<dbReference type="EMBL" id="JANBVB010000091">
    <property type="protein sequence ID" value="KAJ2897849.1"/>
    <property type="molecule type" value="Genomic_DNA"/>
</dbReference>
<organism evidence="1 2">
    <name type="scientific">Coemansia aciculifera</name>
    <dbReference type="NCBI Taxonomy" id="417176"/>
    <lineage>
        <taxon>Eukaryota</taxon>
        <taxon>Fungi</taxon>
        <taxon>Fungi incertae sedis</taxon>
        <taxon>Zoopagomycota</taxon>
        <taxon>Kickxellomycotina</taxon>
        <taxon>Kickxellomycetes</taxon>
        <taxon>Kickxellales</taxon>
        <taxon>Kickxellaceae</taxon>
        <taxon>Coemansia</taxon>
    </lineage>
</organism>
<evidence type="ECO:0000313" key="2">
    <source>
        <dbReference type="Proteomes" id="UP001139981"/>
    </source>
</evidence>
<proteinExistence type="predicted"/>
<dbReference type="Proteomes" id="UP001139981">
    <property type="component" value="Unassembled WGS sequence"/>
</dbReference>
<evidence type="ECO:0000313" key="1">
    <source>
        <dbReference type="EMBL" id="KAJ2897849.1"/>
    </source>
</evidence>